<evidence type="ECO:0000313" key="1">
    <source>
        <dbReference type="EMBL" id="MDI5833319.1"/>
    </source>
</evidence>
<comment type="caution">
    <text evidence="1">The sequence shown here is derived from an EMBL/GenBank/DDBJ whole genome shotgun (WGS) entry which is preliminary data.</text>
</comment>
<evidence type="ECO:0000313" key="2">
    <source>
        <dbReference type="Proteomes" id="UP001159075"/>
    </source>
</evidence>
<dbReference type="EMBL" id="JAOTLW010000020">
    <property type="protein sequence ID" value="MDI5833319.1"/>
    <property type="molecule type" value="Genomic_DNA"/>
</dbReference>
<accession>A0ABT6UFS5</accession>
<gene>
    <name evidence="1" type="ORF">ODY93_17185</name>
</gene>
<proteinExistence type="predicted"/>
<reference evidence="1 2" key="1">
    <citation type="submission" date="2022-09" db="EMBL/GenBank/DDBJ databases">
        <title>The outer-membrane cytochrome OmcA is essential for infection of Shewanella oneidensis by a zebrafish-associated bacteriophage.</title>
        <authorList>
            <person name="Grenfell A.W."/>
            <person name="Intile P."/>
            <person name="Mcfarlane J."/>
            <person name="Leung D."/>
            <person name="Abdalla K."/>
            <person name="Wold M."/>
            <person name="Kees E."/>
            <person name="Gralnick J."/>
        </authorList>
    </citation>
    <scope>NUCLEOTIDE SEQUENCE [LARGE SCALE GENOMIC DNA]</scope>
    <source>
        <strain evidence="1 2">NF-5</strain>
    </source>
</reference>
<sequence>MSDNSDTIAGIDPQITEQFRLACSSTQTDKTTLSKVVALGNLYEFIGRIKALSLGDWVKTPLGEMMIFSPLVNKSIGIDTDTNNIVVSNNLEWFAYVPWDSVQYMEDGIAFKVYFNGEAFWFKFAVDPKVKNFIAKNYEKNGIHNVHFITPEKVQLTDSTIEFFPYVHAKPIRLRGTTCL</sequence>
<keyword evidence="2" id="KW-1185">Reference proteome</keyword>
<organism evidence="1 2">
    <name type="scientific">Shewanella xiamenensis</name>
    <dbReference type="NCBI Taxonomy" id="332186"/>
    <lineage>
        <taxon>Bacteria</taxon>
        <taxon>Pseudomonadati</taxon>
        <taxon>Pseudomonadota</taxon>
        <taxon>Gammaproteobacteria</taxon>
        <taxon>Alteromonadales</taxon>
        <taxon>Shewanellaceae</taxon>
        <taxon>Shewanella</taxon>
    </lineage>
</organism>
<name>A0ABT6UFS5_9GAMM</name>
<dbReference type="RefSeq" id="WP_282679858.1">
    <property type="nucleotide sequence ID" value="NZ_CP106875.1"/>
</dbReference>
<dbReference type="Proteomes" id="UP001159075">
    <property type="component" value="Unassembled WGS sequence"/>
</dbReference>
<protein>
    <submittedName>
        <fullName evidence="1">Uncharacterized protein</fullName>
    </submittedName>
</protein>